<dbReference type="Proteomes" id="UP000593765">
    <property type="component" value="Chromosome"/>
</dbReference>
<name>A0A7M2X2T8_9BACT</name>
<dbReference type="KEGG" id="hbs:IPV69_12040"/>
<gene>
    <name evidence="2" type="ORF">IPV69_12040</name>
</gene>
<dbReference type="EMBL" id="CP063458">
    <property type="protein sequence ID" value="QOV92033.1"/>
    <property type="molecule type" value="Genomic_DNA"/>
</dbReference>
<dbReference type="Pfam" id="PF09411">
    <property type="entry name" value="PagL"/>
    <property type="match status" value="1"/>
</dbReference>
<evidence type="ECO:0000256" key="1">
    <source>
        <dbReference type="SAM" id="SignalP"/>
    </source>
</evidence>
<proteinExistence type="predicted"/>
<keyword evidence="2" id="KW-0378">Hydrolase</keyword>
<feature type="chain" id="PRO_5034510775" evidence="1">
    <location>
        <begin position="22"/>
        <end position="192"/>
    </location>
</feature>
<dbReference type="Gene3D" id="2.40.160.20">
    <property type="match status" value="1"/>
</dbReference>
<organism evidence="2 3">
    <name type="scientific">Humisphaera borealis</name>
    <dbReference type="NCBI Taxonomy" id="2807512"/>
    <lineage>
        <taxon>Bacteria</taxon>
        <taxon>Pseudomonadati</taxon>
        <taxon>Planctomycetota</taxon>
        <taxon>Phycisphaerae</taxon>
        <taxon>Tepidisphaerales</taxon>
        <taxon>Tepidisphaeraceae</taxon>
        <taxon>Humisphaera</taxon>
    </lineage>
</organism>
<sequence length="192" mass="21413">MPMHIRIVAVALLFSALPAFAQSTSTAAPTSSPVHDFTEGVWTFSLYTGYNRECSTDPQMGYVSAGVGYFFHNDFAINAEFRTYGVEQEGDEAAMFELDLLLRHHVIKRDRWTLFFDIGAGITQATRDVPTGGTHFNFIEEAGVGITYKLDERVHLIAGARYWHLSNARIHGEDQNPGLNGYGGYVGLMWKL</sequence>
<reference evidence="2 3" key="1">
    <citation type="submission" date="2020-10" db="EMBL/GenBank/DDBJ databases">
        <title>Wide distribution of Phycisphaera-like planctomycetes from WD2101 soil group in peatlands and genome analysis of the first cultivated representative.</title>
        <authorList>
            <person name="Dedysh S.N."/>
            <person name="Beletsky A.V."/>
            <person name="Ivanova A."/>
            <person name="Kulichevskaya I.S."/>
            <person name="Suzina N.E."/>
            <person name="Philippov D.A."/>
            <person name="Rakitin A.L."/>
            <person name="Mardanov A.V."/>
            <person name="Ravin N.V."/>
        </authorList>
    </citation>
    <scope>NUCLEOTIDE SEQUENCE [LARGE SCALE GENOMIC DNA]</scope>
    <source>
        <strain evidence="2 3">M1803</strain>
    </source>
</reference>
<dbReference type="InterPro" id="IPR018550">
    <property type="entry name" value="Lipid-A_deacylase-rel"/>
</dbReference>
<keyword evidence="3" id="KW-1185">Reference proteome</keyword>
<evidence type="ECO:0000313" key="3">
    <source>
        <dbReference type="Proteomes" id="UP000593765"/>
    </source>
</evidence>
<accession>A0A7M2X2T8</accession>
<keyword evidence="1" id="KW-0732">Signal</keyword>
<dbReference type="AlphaFoldDB" id="A0A7M2X2T8"/>
<protein>
    <submittedName>
        <fullName evidence="2">Acyloxyacyl hydrolase</fullName>
    </submittedName>
</protein>
<evidence type="ECO:0000313" key="2">
    <source>
        <dbReference type="EMBL" id="QOV92033.1"/>
    </source>
</evidence>
<dbReference type="RefSeq" id="WP_206295360.1">
    <property type="nucleotide sequence ID" value="NZ_CP063458.1"/>
</dbReference>
<dbReference type="GO" id="GO:0016787">
    <property type="term" value="F:hydrolase activity"/>
    <property type="evidence" value="ECO:0007669"/>
    <property type="project" value="UniProtKB-KW"/>
</dbReference>
<dbReference type="SUPFAM" id="SSF56925">
    <property type="entry name" value="OMPA-like"/>
    <property type="match status" value="1"/>
</dbReference>
<feature type="signal peptide" evidence="1">
    <location>
        <begin position="1"/>
        <end position="21"/>
    </location>
</feature>
<dbReference type="InterPro" id="IPR011250">
    <property type="entry name" value="OMP/PagP_B-barrel"/>
</dbReference>